<evidence type="ECO:0000256" key="2">
    <source>
        <dbReference type="ARBA" id="ARBA00008520"/>
    </source>
</evidence>
<dbReference type="KEGG" id="pnp:IJ22_37630"/>
<dbReference type="Proteomes" id="UP000061660">
    <property type="component" value="Chromosome"/>
</dbReference>
<reference evidence="5 6" key="2">
    <citation type="journal article" date="2016" name="Genome Announc.">
        <title>Complete Genome Sequences of Two Interactive Moderate Thermophiles, Paenibacillus napthalenovorans 32O-Y and Paenibacillus sp. 32O-W.</title>
        <authorList>
            <person name="Butler R.R.III."/>
            <person name="Wang J."/>
            <person name="Stark B.C."/>
            <person name="Pombert J.F."/>
        </authorList>
    </citation>
    <scope>NUCLEOTIDE SEQUENCE [LARGE SCALE GENOMIC DNA]</scope>
    <source>
        <strain evidence="5 6">32O-Y</strain>
    </source>
</reference>
<protein>
    <submittedName>
        <fullName evidence="5">ABC transporter substrate-binding protein</fullName>
    </submittedName>
</protein>
<evidence type="ECO:0000256" key="3">
    <source>
        <dbReference type="ARBA" id="ARBA00022448"/>
    </source>
</evidence>
<dbReference type="Pfam" id="PF13416">
    <property type="entry name" value="SBP_bac_8"/>
    <property type="match status" value="1"/>
</dbReference>
<dbReference type="PANTHER" id="PTHR43649">
    <property type="entry name" value="ARABINOSE-BINDING PROTEIN-RELATED"/>
    <property type="match status" value="1"/>
</dbReference>
<dbReference type="RefSeq" id="WP_062409863.1">
    <property type="nucleotide sequence ID" value="NZ_BJCS01000005.1"/>
</dbReference>
<dbReference type="OrthoDB" id="9795467at2"/>
<proteinExistence type="inferred from homology"/>
<keyword evidence="4" id="KW-0732">Signal</keyword>
<organism evidence="5 6">
    <name type="scientific">Paenibacillus naphthalenovorans</name>
    <dbReference type="NCBI Taxonomy" id="162209"/>
    <lineage>
        <taxon>Bacteria</taxon>
        <taxon>Bacillati</taxon>
        <taxon>Bacillota</taxon>
        <taxon>Bacilli</taxon>
        <taxon>Bacillales</taxon>
        <taxon>Paenibacillaceae</taxon>
        <taxon>Paenibacillus</taxon>
    </lineage>
</organism>
<dbReference type="PATRIC" id="fig|162209.4.peg.4009"/>
<keyword evidence="3" id="KW-0813">Transport</keyword>
<dbReference type="AlphaFoldDB" id="A0A0U2W998"/>
<dbReference type="EMBL" id="CP013652">
    <property type="protein sequence ID" value="ALS24101.1"/>
    <property type="molecule type" value="Genomic_DNA"/>
</dbReference>
<dbReference type="PROSITE" id="PS51257">
    <property type="entry name" value="PROKAR_LIPOPROTEIN"/>
    <property type="match status" value="1"/>
</dbReference>
<accession>A0A0U2W998</accession>
<comment type="subcellular location">
    <subcellularLocation>
        <location evidence="1">Cell envelope</location>
    </subcellularLocation>
</comment>
<dbReference type="Gene3D" id="3.40.190.10">
    <property type="entry name" value="Periplasmic binding protein-like II"/>
    <property type="match status" value="2"/>
</dbReference>
<evidence type="ECO:0000313" key="5">
    <source>
        <dbReference type="EMBL" id="ALS24101.1"/>
    </source>
</evidence>
<dbReference type="SUPFAM" id="SSF53850">
    <property type="entry name" value="Periplasmic binding protein-like II"/>
    <property type="match status" value="1"/>
</dbReference>
<gene>
    <name evidence="5" type="ORF">IJ22_37630</name>
</gene>
<reference evidence="6" key="1">
    <citation type="submission" date="2015-12" db="EMBL/GenBank/DDBJ databases">
        <title>Complete genome sequences of two moderately thermophilic Paenibacillus species.</title>
        <authorList>
            <person name="Butler R.III."/>
            <person name="Wang J."/>
            <person name="Stark B.C."/>
            <person name="Pombert J.-F."/>
        </authorList>
    </citation>
    <scope>NUCLEOTIDE SEQUENCE [LARGE SCALE GENOMIC DNA]</scope>
    <source>
        <strain evidence="6">32O-Y</strain>
    </source>
</reference>
<dbReference type="STRING" id="162209.IJ22_37630"/>
<comment type="similarity">
    <text evidence="2">Belongs to the bacterial solute-binding protein 1 family.</text>
</comment>
<dbReference type="PANTHER" id="PTHR43649:SF31">
    <property type="entry name" value="SN-GLYCEROL-3-PHOSPHATE-BINDING PERIPLASMIC PROTEIN UGPB"/>
    <property type="match status" value="1"/>
</dbReference>
<evidence type="ECO:0000256" key="1">
    <source>
        <dbReference type="ARBA" id="ARBA00004196"/>
    </source>
</evidence>
<sequence length="443" mass="48936" precursor="true">MKLKSLWLSLLSLVIVFSLVGCSPEASTSEARKTGDGKIKVTFWHAMNGTPGDLIKSMVDKYNASQSKYFVEASYQGTYEEALTKLKAVGGTKEAPTIMQAQEIATKYMIDSGFVQPVQDFIVKDNYDLSKLEENILGYYQVNGKLYSMPFNTSNSILFYNKDKFKAAGLDPENPPTTYAEIREAAKKLTNSNDKGFSLVIYGWFVEQLLANQGADMVDHGNGRDALATKSLLDSKQSLEIFKWLDDMNKDGSIGNYGRKFDDVRAAFRAGKVAMFLDSTAGTPGNVKDVPFQVGTAFMPSPDGKNNGVIVGGASLWIMNSVAEEEKEGAWDFMKFMTQPETQAEWAAGTGYFPITKAAYDQQVLKDTYAKYPQFTTAVKQLQQTKLSSATKGALISVFPEARLEVATAIERVYKGEDPQKVVDELNKKVTGLIEENNKVSQK</sequence>
<evidence type="ECO:0000313" key="6">
    <source>
        <dbReference type="Proteomes" id="UP000061660"/>
    </source>
</evidence>
<name>A0A0U2W998_9BACL</name>
<dbReference type="InterPro" id="IPR006059">
    <property type="entry name" value="SBP"/>
</dbReference>
<dbReference type="InterPro" id="IPR050490">
    <property type="entry name" value="Bact_solute-bd_prot1"/>
</dbReference>
<keyword evidence="6" id="KW-1185">Reference proteome</keyword>
<dbReference type="CDD" id="cd14748">
    <property type="entry name" value="PBP2_UgpB"/>
    <property type="match status" value="1"/>
</dbReference>
<evidence type="ECO:0000256" key="4">
    <source>
        <dbReference type="ARBA" id="ARBA00022729"/>
    </source>
</evidence>
<dbReference type="GO" id="GO:0030313">
    <property type="term" value="C:cell envelope"/>
    <property type="evidence" value="ECO:0007669"/>
    <property type="project" value="UniProtKB-SubCell"/>
</dbReference>